<organism evidence="4 5">
    <name type="scientific">Burkholderia puraquae</name>
    <dbReference type="NCBI Taxonomy" id="1904757"/>
    <lineage>
        <taxon>Bacteria</taxon>
        <taxon>Pseudomonadati</taxon>
        <taxon>Pseudomonadota</taxon>
        <taxon>Betaproteobacteria</taxon>
        <taxon>Burkholderiales</taxon>
        <taxon>Burkholderiaceae</taxon>
        <taxon>Burkholderia</taxon>
        <taxon>Burkholderia cepacia complex</taxon>
    </lineage>
</organism>
<dbReference type="EMBL" id="CADIKG010000003">
    <property type="protein sequence ID" value="CAB3753708.1"/>
    <property type="molecule type" value="Genomic_DNA"/>
</dbReference>
<keyword evidence="5" id="KW-1185">Reference proteome</keyword>
<feature type="signal peptide" evidence="2">
    <location>
        <begin position="1"/>
        <end position="23"/>
    </location>
</feature>
<dbReference type="EMBL" id="NBYX01000011">
    <property type="protein sequence ID" value="ORT84115.1"/>
    <property type="molecule type" value="Genomic_DNA"/>
</dbReference>
<evidence type="ECO:0000313" key="4">
    <source>
        <dbReference type="EMBL" id="ORT84115.1"/>
    </source>
</evidence>
<reference evidence="4 5" key="1">
    <citation type="submission" date="2017-04" db="EMBL/GenBank/DDBJ databases">
        <title>Burkholderia puraquae sp. nov., a novel Burkholderia cepacia complex species from hospital setting samples.</title>
        <authorList>
            <person name="Martina P."/>
            <person name="Leguizamon M."/>
            <person name="Prieto C."/>
            <person name="Sousa S."/>
            <person name="Montanaro P."/>
            <person name="Draghi W."/>
            <person name="Staembler M."/>
            <person name="Bettiol M."/>
            <person name="Figoli C."/>
            <person name="Palau J."/>
            <person name="Alvarez F."/>
            <person name="Benetti S."/>
            <person name="Anchat E."/>
            <person name="Vescina C."/>
            <person name="Ferreras J."/>
            <person name="Lasch P."/>
            <person name="Lagares A."/>
            <person name="Zorreguieta A."/>
            <person name="Yantorno O."/>
            <person name="Bosch A."/>
        </authorList>
    </citation>
    <scope>NUCLEOTIDE SEQUENCE [LARGE SCALE GENOMIC DNA]</scope>
    <source>
        <strain evidence="4 5">CAMPA 1040</strain>
    </source>
</reference>
<feature type="chain" id="PRO_5044567522" evidence="2">
    <location>
        <begin position="24"/>
        <end position="141"/>
    </location>
</feature>
<reference evidence="3 6" key="2">
    <citation type="submission" date="2020-04" db="EMBL/GenBank/DDBJ databases">
        <authorList>
            <person name="De Canck E."/>
        </authorList>
    </citation>
    <scope>NUCLEOTIDE SEQUENCE [LARGE SCALE GENOMIC DNA]</scope>
    <source>
        <strain evidence="3 6">LMG 29660</strain>
    </source>
</reference>
<dbReference type="Proteomes" id="UP000494135">
    <property type="component" value="Unassembled WGS sequence"/>
</dbReference>
<name>A0A1X1PDY7_9BURK</name>
<protein>
    <submittedName>
        <fullName evidence="4">Uncharacterized protein</fullName>
    </submittedName>
</protein>
<proteinExistence type="predicted"/>
<evidence type="ECO:0000256" key="2">
    <source>
        <dbReference type="SAM" id="SignalP"/>
    </source>
</evidence>
<keyword evidence="2" id="KW-0732">Signal</keyword>
<evidence type="ECO:0000313" key="6">
    <source>
        <dbReference type="Proteomes" id="UP000494135"/>
    </source>
</evidence>
<evidence type="ECO:0000313" key="3">
    <source>
        <dbReference type="EMBL" id="CAB3753708.1"/>
    </source>
</evidence>
<dbReference type="Proteomes" id="UP000193146">
    <property type="component" value="Unassembled WGS sequence"/>
</dbReference>
<evidence type="ECO:0000256" key="1">
    <source>
        <dbReference type="SAM" id="MobiDB-lite"/>
    </source>
</evidence>
<dbReference type="OrthoDB" id="7032527at2"/>
<dbReference type="RefSeq" id="WP_085041009.1">
    <property type="nucleotide sequence ID" value="NZ_CADIKG010000003.1"/>
</dbReference>
<feature type="region of interest" description="Disordered" evidence="1">
    <location>
        <begin position="30"/>
        <end position="59"/>
    </location>
</feature>
<dbReference type="AlphaFoldDB" id="A0A1X1PDY7"/>
<sequence>MAFPQKLAIAIATLGMVSAVAIAGTPSAADNAAHDAHHPSKAAAKAPSKANREADDQMQSMRAMHEKMMNAKTPQERAALMDEQMKVMQNGMNMMGMMGANSSGMPMSSRHESMEKRMDMMEMMMQAMMDRQAAQEHPAEK</sequence>
<gene>
    <name evidence="4" type="ORF">B7G54_20970</name>
    <name evidence="3" type="ORF">LMG29660_02180</name>
</gene>
<accession>A0A1X1PDY7</accession>
<evidence type="ECO:0000313" key="5">
    <source>
        <dbReference type="Proteomes" id="UP000193146"/>
    </source>
</evidence>